<reference evidence="8" key="1">
    <citation type="submission" date="2022-11" db="EMBL/GenBank/DDBJ databases">
        <title>Genome Sequence of Cubamyces cubensis.</title>
        <authorList>
            <person name="Buettner E."/>
        </authorList>
    </citation>
    <scope>NUCLEOTIDE SEQUENCE</scope>
    <source>
        <strain evidence="8">MPL-01</strain>
    </source>
</reference>
<dbReference type="AlphaFoldDB" id="A0AAD7TZK7"/>
<dbReference type="PANTHER" id="PTHR45875">
    <property type="entry name" value="METHYLTRANSFERASE N6AMT1"/>
    <property type="match status" value="1"/>
</dbReference>
<evidence type="ECO:0000259" key="7">
    <source>
        <dbReference type="Pfam" id="PF05175"/>
    </source>
</evidence>
<comment type="caution">
    <text evidence="8">The sequence shown here is derived from an EMBL/GenBank/DDBJ whole genome shotgun (WGS) entry which is preliminary data.</text>
</comment>
<evidence type="ECO:0000256" key="5">
    <source>
        <dbReference type="ARBA" id="ARBA00022691"/>
    </source>
</evidence>
<dbReference type="InterPro" id="IPR002052">
    <property type="entry name" value="DNA_methylase_N6_adenine_CS"/>
</dbReference>
<dbReference type="GO" id="GO:0032259">
    <property type="term" value="P:methylation"/>
    <property type="evidence" value="ECO:0007669"/>
    <property type="project" value="UniProtKB-KW"/>
</dbReference>
<evidence type="ECO:0000313" key="9">
    <source>
        <dbReference type="Proteomes" id="UP001215151"/>
    </source>
</evidence>
<evidence type="ECO:0000256" key="3">
    <source>
        <dbReference type="ARBA" id="ARBA00022603"/>
    </source>
</evidence>
<name>A0AAD7TZK7_9APHY</name>
<dbReference type="PROSITE" id="PS00092">
    <property type="entry name" value="N6_MTASE"/>
    <property type="match status" value="1"/>
</dbReference>
<dbReference type="GO" id="GO:0035657">
    <property type="term" value="C:eRF1 methyltransferase complex"/>
    <property type="evidence" value="ECO:0007669"/>
    <property type="project" value="TreeGrafter"/>
</dbReference>
<comment type="subcellular location">
    <subcellularLocation>
        <location evidence="1">Nucleus</location>
    </subcellularLocation>
</comment>
<dbReference type="EMBL" id="JAPEVG010000046">
    <property type="protein sequence ID" value="KAJ8489636.1"/>
    <property type="molecule type" value="Genomic_DNA"/>
</dbReference>
<organism evidence="8 9">
    <name type="scientific">Trametes cubensis</name>
    <dbReference type="NCBI Taxonomy" id="1111947"/>
    <lineage>
        <taxon>Eukaryota</taxon>
        <taxon>Fungi</taxon>
        <taxon>Dikarya</taxon>
        <taxon>Basidiomycota</taxon>
        <taxon>Agaricomycotina</taxon>
        <taxon>Agaricomycetes</taxon>
        <taxon>Polyporales</taxon>
        <taxon>Polyporaceae</taxon>
        <taxon>Trametes</taxon>
    </lineage>
</organism>
<keyword evidence="9" id="KW-1185">Reference proteome</keyword>
<keyword evidence="3" id="KW-0489">Methyltransferase</keyword>
<sequence length="210" mass="22967">MIPTPDLSHLRSEDYKHIYEPAEDTFILLDALEEDAEELRRSKPLVCLEVGSGSGCVSAFAGAILGPSTTLYLTTDINPYACRSTKATGSQNRVPIEPICASLTNPIRTRLRHAVDILLFNPPYVPTETEEADEAQHEANIAGAWAGGQDGMEVTGVLLGQVESLLSEKGRFYLVAVKQNDIKDICDKMLHQHGLKGEVCPFVHLCVPNH</sequence>
<evidence type="ECO:0000256" key="1">
    <source>
        <dbReference type="ARBA" id="ARBA00004123"/>
    </source>
</evidence>
<dbReference type="InterPro" id="IPR007848">
    <property type="entry name" value="Small_mtfrase_dom"/>
</dbReference>
<dbReference type="Pfam" id="PF05175">
    <property type="entry name" value="MTS"/>
    <property type="match status" value="1"/>
</dbReference>
<dbReference type="GO" id="GO:0003676">
    <property type="term" value="F:nucleic acid binding"/>
    <property type="evidence" value="ECO:0007669"/>
    <property type="project" value="InterPro"/>
</dbReference>
<evidence type="ECO:0000256" key="4">
    <source>
        <dbReference type="ARBA" id="ARBA00022679"/>
    </source>
</evidence>
<proteinExistence type="inferred from homology"/>
<keyword evidence="5" id="KW-0949">S-adenosyl-L-methionine</keyword>
<dbReference type="GO" id="GO:0008757">
    <property type="term" value="F:S-adenosylmethionine-dependent methyltransferase activity"/>
    <property type="evidence" value="ECO:0007669"/>
    <property type="project" value="TreeGrafter"/>
</dbReference>
<dbReference type="NCBIfam" id="TIGR00537">
    <property type="entry name" value="hemK_rel_arch"/>
    <property type="match status" value="1"/>
</dbReference>
<keyword evidence="6" id="KW-0539">Nucleus</keyword>
<evidence type="ECO:0000256" key="2">
    <source>
        <dbReference type="ARBA" id="ARBA00006149"/>
    </source>
</evidence>
<dbReference type="FunFam" id="3.40.50.150:FF:000077">
    <property type="entry name" value="HemK methyltransferase family member 2"/>
    <property type="match status" value="1"/>
</dbReference>
<dbReference type="InterPro" id="IPR052190">
    <property type="entry name" value="Euk-Arch_PrmC-MTase"/>
</dbReference>
<dbReference type="Proteomes" id="UP001215151">
    <property type="component" value="Unassembled WGS sequence"/>
</dbReference>
<accession>A0AAD7TZK7</accession>
<dbReference type="GO" id="GO:0005634">
    <property type="term" value="C:nucleus"/>
    <property type="evidence" value="ECO:0007669"/>
    <property type="project" value="UniProtKB-SubCell"/>
</dbReference>
<feature type="domain" description="Methyltransferase small" evidence="7">
    <location>
        <begin position="45"/>
        <end position="130"/>
    </location>
</feature>
<keyword evidence="4" id="KW-0808">Transferase</keyword>
<evidence type="ECO:0000256" key="6">
    <source>
        <dbReference type="ARBA" id="ARBA00023242"/>
    </source>
</evidence>
<evidence type="ECO:0000313" key="8">
    <source>
        <dbReference type="EMBL" id="KAJ8489636.1"/>
    </source>
</evidence>
<dbReference type="InterPro" id="IPR029063">
    <property type="entry name" value="SAM-dependent_MTases_sf"/>
</dbReference>
<dbReference type="PANTHER" id="PTHR45875:SF1">
    <property type="entry name" value="METHYLTRANSFERASE N6AMT1"/>
    <property type="match status" value="1"/>
</dbReference>
<gene>
    <name evidence="8" type="ORF">ONZ51_g2833</name>
</gene>
<dbReference type="SUPFAM" id="SSF53335">
    <property type="entry name" value="S-adenosyl-L-methionine-dependent methyltransferases"/>
    <property type="match status" value="1"/>
</dbReference>
<protein>
    <recommendedName>
        <fullName evidence="7">Methyltransferase small domain-containing protein</fullName>
    </recommendedName>
</protein>
<dbReference type="GO" id="GO:0008276">
    <property type="term" value="F:protein methyltransferase activity"/>
    <property type="evidence" value="ECO:0007669"/>
    <property type="project" value="TreeGrafter"/>
</dbReference>
<dbReference type="InterPro" id="IPR004557">
    <property type="entry name" value="PrmC-related"/>
</dbReference>
<dbReference type="Gene3D" id="3.40.50.150">
    <property type="entry name" value="Vaccinia Virus protein VP39"/>
    <property type="match status" value="1"/>
</dbReference>
<comment type="similarity">
    <text evidence="2">Belongs to the eukaryotic/archaeal PrmC-related family.</text>
</comment>